<organism evidence="3 4">
    <name type="scientific">Macrophomina phaseolina</name>
    <dbReference type="NCBI Taxonomy" id="35725"/>
    <lineage>
        <taxon>Eukaryota</taxon>
        <taxon>Fungi</taxon>
        <taxon>Dikarya</taxon>
        <taxon>Ascomycota</taxon>
        <taxon>Pezizomycotina</taxon>
        <taxon>Dothideomycetes</taxon>
        <taxon>Dothideomycetes incertae sedis</taxon>
        <taxon>Botryosphaeriales</taxon>
        <taxon>Botryosphaeriaceae</taxon>
        <taxon>Macrophomina</taxon>
    </lineage>
</organism>
<gene>
    <name evidence="3" type="ORF">B0J12DRAFT_660415</name>
</gene>
<evidence type="ECO:0000313" key="4">
    <source>
        <dbReference type="Proteomes" id="UP000774617"/>
    </source>
</evidence>
<keyword evidence="4" id="KW-1185">Reference proteome</keyword>
<proteinExistence type="predicted"/>
<accession>A0ABQ8GD76</accession>
<keyword evidence="2" id="KW-1133">Transmembrane helix</keyword>
<evidence type="ECO:0000256" key="1">
    <source>
        <dbReference type="SAM" id="MobiDB-lite"/>
    </source>
</evidence>
<dbReference type="Proteomes" id="UP000774617">
    <property type="component" value="Unassembled WGS sequence"/>
</dbReference>
<evidence type="ECO:0000256" key="2">
    <source>
        <dbReference type="SAM" id="Phobius"/>
    </source>
</evidence>
<keyword evidence="2" id="KW-0472">Membrane</keyword>
<name>A0ABQ8GD76_9PEZI</name>
<protein>
    <submittedName>
        <fullName evidence="3">Uncharacterized protein</fullName>
    </submittedName>
</protein>
<dbReference type="EMBL" id="JAGTJR010000011">
    <property type="protein sequence ID" value="KAH7052056.1"/>
    <property type="molecule type" value="Genomic_DNA"/>
</dbReference>
<comment type="caution">
    <text evidence="3">The sequence shown here is derived from an EMBL/GenBank/DDBJ whole genome shotgun (WGS) entry which is preliminary data.</text>
</comment>
<keyword evidence="2" id="KW-0812">Transmembrane</keyword>
<sequence length="156" mass="17522">MYFTKSCKFSHTVTFPGLYPLIQFPLSLIISTVSFSNSLLSLCLVAATFPPEQPRKRRKSFPLTSNHSPYISHLSLTTHSPHAPPNWTDTCRQHTSPAYRDVHDSTWYSRTPYPCRTATPQSAHASPPPDPPAVPRGCRGRKQRCTRSVGGSHYRV</sequence>
<feature type="transmembrane region" description="Helical" evidence="2">
    <location>
        <begin position="26"/>
        <end position="49"/>
    </location>
</feature>
<feature type="region of interest" description="Disordered" evidence="1">
    <location>
        <begin position="118"/>
        <end position="156"/>
    </location>
</feature>
<evidence type="ECO:0000313" key="3">
    <source>
        <dbReference type="EMBL" id="KAH7052056.1"/>
    </source>
</evidence>
<reference evidence="3 4" key="1">
    <citation type="journal article" date="2021" name="Nat. Commun.">
        <title>Genetic determinants of endophytism in the Arabidopsis root mycobiome.</title>
        <authorList>
            <person name="Mesny F."/>
            <person name="Miyauchi S."/>
            <person name="Thiergart T."/>
            <person name="Pickel B."/>
            <person name="Atanasova L."/>
            <person name="Karlsson M."/>
            <person name="Huettel B."/>
            <person name="Barry K.W."/>
            <person name="Haridas S."/>
            <person name="Chen C."/>
            <person name="Bauer D."/>
            <person name="Andreopoulos W."/>
            <person name="Pangilinan J."/>
            <person name="LaButti K."/>
            <person name="Riley R."/>
            <person name="Lipzen A."/>
            <person name="Clum A."/>
            <person name="Drula E."/>
            <person name="Henrissat B."/>
            <person name="Kohler A."/>
            <person name="Grigoriev I.V."/>
            <person name="Martin F.M."/>
            <person name="Hacquard S."/>
        </authorList>
    </citation>
    <scope>NUCLEOTIDE SEQUENCE [LARGE SCALE GENOMIC DNA]</scope>
    <source>
        <strain evidence="3 4">MPI-SDFR-AT-0080</strain>
    </source>
</reference>